<sequence>MPKISIAPAVPTDDLEITKFLHQRFKMSLTGSQKKLRMGESGFFFTCELYENDHVQREKDIRDIILFFKQRNTPLLFIKIEGKQDWGNLIPDNIHDFAISEDEMINTLDSSAGLYE</sequence>
<dbReference type="AlphaFoldDB" id="A0A423GUM2"/>
<dbReference type="Proteomes" id="UP000284684">
    <property type="component" value="Unassembled WGS sequence"/>
</dbReference>
<gene>
    <name evidence="1" type="ORF">BK658_08315</name>
</gene>
<accession>A0A423GUM2</accession>
<protein>
    <submittedName>
        <fullName evidence="1">Uncharacterized protein</fullName>
    </submittedName>
</protein>
<proteinExistence type="predicted"/>
<dbReference type="EMBL" id="MOBI01000009">
    <property type="protein sequence ID" value="RON01158.1"/>
    <property type="molecule type" value="Genomic_DNA"/>
</dbReference>
<name>A0A423GUM2_9PSED</name>
<evidence type="ECO:0000313" key="2">
    <source>
        <dbReference type="Proteomes" id="UP000284684"/>
    </source>
</evidence>
<organism evidence="1 2">
    <name type="scientific">Pseudomonas brassicacearum</name>
    <dbReference type="NCBI Taxonomy" id="930166"/>
    <lineage>
        <taxon>Bacteria</taxon>
        <taxon>Pseudomonadati</taxon>
        <taxon>Pseudomonadota</taxon>
        <taxon>Gammaproteobacteria</taxon>
        <taxon>Pseudomonadales</taxon>
        <taxon>Pseudomonadaceae</taxon>
        <taxon>Pseudomonas</taxon>
    </lineage>
</organism>
<reference evidence="1 2" key="1">
    <citation type="submission" date="2016-10" db="EMBL/GenBank/DDBJ databases">
        <title>Comparative genome analysis of multiple Pseudomonas spp. focuses on biocontrol and plant growth promoting traits.</title>
        <authorList>
            <person name="Tao X.-Y."/>
            <person name="Taylor C.G."/>
        </authorList>
    </citation>
    <scope>NUCLEOTIDE SEQUENCE [LARGE SCALE GENOMIC DNA]</scope>
    <source>
        <strain evidence="1 2">37D10</strain>
    </source>
</reference>
<comment type="caution">
    <text evidence="1">The sequence shown here is derived from an EMBL/GenBank/DDBJ whole genome shotgun (WGS) entry which is preliminary data.</text>
</comment>
<evidence type="ECO:0000313" key="1">
    <source>
        <dbReference type="EMBL" id="RON01158.1"/>
    </source>
</evidence>